<dbReference type="EMBL" id="JADOET010000001">
    <property type="protein sequence ID" value="MBF8148759.1"/>
    <property type="molecule type" value="Genomic_DNA"/>
</dbReference>
<name>A0ABS0EEA1_9FLAO</name>
<reference evidence="2 3" key="1">
    <citation type="submission" date="2020-11" db="EMBL/GenBank/DDBJ databases">
        <title>Winogradskyella marina sp. nov., isolated from marine sediment.</title>
        <authorList>
            <person name="Bo J."/>
            <person name="Wang S."/>
            <person name="Song X."/>
            <person name="Du Z."/>
        </authorList>
    </citation>
    <scope>NUCLEOTIDE SEQUENCE [LARGE SCALE GENOMIC DNA]</scope>
    <source>
        <strain evidence="2 3">F6397</strain>
    </source>
</reference>
<comment type="caution">
    <text evidence="2">The sequence shown here is derived from an EMBL/GenBank/DDBJ whole genome shotgun (WGS) entry which is preliminary data.</text>
</comment>
<evidence type="ECO:0000313" key="3">
    <source>
        <dbReference type="Proteomes" id="UP000611215"/>
    </source>
</evidence>
<dbReference type="Proteomes" id="UP000611215">
    <property type="component" value="Unassembled WGS sequence"/>
</dbReference>
<gene>
    <name evidence="2" type="ORF">ITJ86_02550</name>
</gene>
<protein>
    <recommendedName>
        <fullName evidence="4">DUF4890 domain-containing protein</fullName>
    </recommendedName>
</protein>
<keyword evidence="1" id="KW-0732">Signal</keyword>
<feature type="signal peptide" evidence="1">
    <location>
        <begin position="1"/>
        <end position="20"/>
    </location>
</feature>
<organism evidence="2 3">
    <name type="scientific">Winogradskyella marina</name>
    <dbReference type="NCBI Taxonomy" id="2785530"/>
    <lineage>
        <taxon>Bacteria</taxon>
        <taxon>Pseudomonadati</taxon>
        <taxon>Bacteroidota</taxon>
        <taxon>Flavobacteriia</taxon>
        <taxon>Flavobacteriales</taxon>
        <taxon>Flavobacteriaceae</taxon>
        <taxon>Winogradskyella</taxon>
    </lineage>
</organism>
<evidence type="ECO:0008006" key="4">
    <source>
        <dbReference type="Google" id="ProtNLM"/>
    </source>
</evidence>
<dbReference type="RefSeq" id="WP_195870028.1">
    <property type="nucleotide sequence ID" value="NZ_JADOET010000001.1"/>
</dbReference>
<proteinExistence type="predicted"/>
<accession>A0ABS0EEA1</accession>
<feature type="chain" id="PRO_5045519365" description="DUF4890 domain-containing protein" evidence="1">
    <location>
        <begin position="21"/>
        <end position="112"/>
    </location>
</feature>
<evidence type="ECO:0000313" key="2">
    <source>
        <dbReference type="EMBL" id="MBF8148759.1"/>
    </source>
</evidence>
<evidence type="ECO:0000256" key="1">
    <source>
        <dbReference type="SAM" id="SignalP"/>
    </source>
</evidence>
<sequence length="112" mass="13013">MKKTIVLLVLSIAMCSTVFAQKNLEKRIDKRVDTYVERVESNMTLSDKEKKTLVSLREAHAIAFYEIKEKYEKGSAENKEKRKENNREFARSLNEAFGKARAKEIKNASRKN</sequence>
<keyword evidence="3" id="KW-1185">Reference proteome</keyword>